<keyword evidence="1 7" id="KW-0813">Transport</keyword>
<dbReference type="InterPro" id="IPR003593">
    <property type="entry name" value="AAA+_ATPase"/>
</dbReference>
<keyword evidence="10" id="KW-1185">Reference proteome</keyword>
<evidence type="ECO:0000256" key="7">
    <source>
        <dbReference type="RuleBase" id="RU364083"/>
    </source>
</evidence>
<comment type="catalytic activity">
    <reaction evidence="7">
        <text>ATP + H2O + polyamine-[polyamine-binding protein]Side 1 = ADP + phosphate + polyamineSide 2 + [polyamine-binding protein]Side 1.</text>
        <dbReference type="EC" id="7.6.2.11"/>
    </reaction>
</comment>
<dbReference type="Gene3D" id="2.40.50.140">
    <property type="entry name" value="Nucleic acid-binding proteins"/>
    <property type="match status" value="1"/>
</dbReference>
<keyword evidence="3 7" id="KW-0547">Nucleotide-binding</keyword>
<dbReference type="InterPro" id="IPR012340">
    <property type="entry name" value="NA-bd_OB-fold"/>
</dbReference>
<protein>
    <recommendedName>
        <fullName evidence="7">Spermidine/putrescine import ATP-binding protein PotA</fullName>
        <ecNumber evidence="7">7.6.2.11</ecNumber>
    </recommendedName>
</protein>
<dbReference type="RefSeq" id="WP_222160099.1">
    <property type="nucleotide sequence ID" value="NZ_CP081864.1"/>
</dbReference>
<gene>
    <name evidence="7" type="primary">potA</name>
    <name evidence="9" type="ORF">K6K13_06870</name>
</gene>
<dbReference type="SUPFAM" id="SSF50331">
    <property type="entry name" value="MOP-like"/>
    <property type="match status" value="1"/>
</dbReference>
<evidence type="ECO:0000256" key="2">
    <source>
        <dbReference type="ARBA" id="ARBA00022475"/>
    </source>
</evidence>
<dbReference type="Pfam" id="PF00005">
    <property type="entry name" value="ABC_tran"/>
    <property type="match status" value="1"/>
</dbReference>
<dbReference type="PANTHER" id="PTHR42781:SF4">
    <property type="entry name" value="SPERMIDINE_PUTRESCINE IMPORT ATP-BINDING PROTEIN POTA"/>
    <property type="match status" value="1"/>
</dbReference>
<dbReference type="EMBL" id="CP081864">
    <property type="protein sequence ID" value="QZN97090.1"/>
    <property type="molecule type" value="Genomic_DNA"/>
</dbReference>
<dbReference type="InterPro" id="IPR008995">
    <property type="entry name" value="Mo/tungstate-bd_C_term_dom"/>
</dbReference>
<dbReference type="NCBIfam" id="TIGR01187">
    <property type="entry name" value="potA"/>
    <property type="match status" value="1"/>
</dbReference>
<accession>A0ABX9APH5</accession>
<keyword evidence="4 7" id="KW-0067">ATP-binding</keyword>
<comment type="function">
    <text evidence="7">Part of the ABC transporter complex PotABCD involved in spermidine/putrescine import. Responsible for energy coupling to the transport system.</text>
</comment>
<dbReference type="Gene3D" id="3.40.50.300">
    <property type="entry name" value="P-loop containing nucleotide triphosphate hydrolases"/>
    <property type="match status" value="1"/>
</dbReference>
<keyword evidence="5 7" id="KW-1278">Translocase</keyword>
<evidence type="ECO:0000256" key="5">
    <source>
        <dbReference type="ARBA" id="ARBA00022967"/>
    </source>
</evidence>
<dbReference type="SUPFAM" id="SSF52540">
    <property type="entry name" value="P-loop containing nucleoside triphosphate hydrolases"/>
    <property type="match status" value="1"/>
</dbReference>
<dbReference type="Gene3D" id="2.40.50.100">
    <property type="match status" value="1"/>
</dbReference>
<sequence>MKTDSTHHSSRRQPGAALRLEGLTRRYEQAAVVDNLDLAIAPGEFVTLLGASGSGKTTTLMMVAGFTEPSQGRVLINDQDITHLPPAKRDLGVVFQHYTLFPHLSVADNLAFPLEMRGVARRDIKQKVADALALIQLDDKGHRLPRELSGGQQQRVALARALIFSPAALLMDEPLGALDKKLREHMQLEIKRLHVASGSTVVFVTHDQEEALTLSDRIAVMQQGLIAQIDTPHDLYTKPKNRWVAEFIGQSNFIDGQVSAIQQQGYDVRLSSGETVCGKGVAHLGVGQSVLAVLRPEHIRIGLPGDSSAHLPISATIAEMLYLGHTLKLTLVLSDGATLLAQLQNSALEGTLRPGASVRIGWATESLWFIPAEAQR</sequence>
<evidence type="ECO:0000256" key="6">
    <source>
        <dbReference type="ARBA" id="ARBA00023136"/>
    </source>
</evidence>
<dbReference type="PROSITE" id="PS50893">
    <property type="entry name" value="ABC_TRANSPORTER_2"/>
    <property type="match status" value="1"/>
</dbReference>
<reference evidence="9 10" key="1">
    <citation type="submission" date="2021-08" db="EMBL/GenBank/DDBJ databases">
        <title>Culture and genomic analysis of Symbiopectobacterium purcellii sp. nov. gen. nov., isolated from the leafhopper Empoasca decipiens.</title>
        <authorList>
            <person name="Nadal-Jimenez P."/>
            <person name="Siozios S."/>
            <person name="Halliday N."/>
            <person name="Camara M."/>
            <person name="Hurst G.D.D."/>
        </authorList>
    </citation>
    <scope>NUCLEOTIDE SEQUENCE [LARGE SCALE GENOMIC DNA]</scope>
    <source>
        <strain evidence="9 10">SyEd1</strain>
    </source>
</reference>
<dbReference type="InterPro" id="IPR005893">
    <property type="entry name" value="PotA-like"/>
</dbReference>
<evidence type="ECO:0000256" key="3">
    <source>
        <dbReference type="ARBA" id="ARBA00022741"/>
    </source>
</evidence>
<keyword evidence="6 7" id="KW-0472">Membrane</keyword>
<dbReference type="Proteomes" id="UP000825886">
    <property type="component" value="Chromosome"/>
</dbReference>
<proteinExistence type="inferred from homology"/>
<dbReference type="InterPro" id="IPR027417">
    <property type="entry name" value="P-loop_NTPase"/>
</dbReference>
<dbReference type="Pfam" id="PF08402">
    <property type="entry name" value="TOBE_2"/>
    <property type="match status" value="1"/>
</dbReference>
<evidence type="ECO:0000259" key="8">
    <source>
        <dbReference type="PROSITE" id="PS50893"/>
    </source>
</evidence>
<dbReference type="GO" id="GO:0005524">
    <property type="term" value="F:ATP binding"/>
    <property type="evidence" value="ECO:0007669"/>
    <property type="project" value="UniProtKB-KW"/>
</dbReference>
<dbReference type="InterPro" id="IPR013611">
    <property type="entry name" value="Transp-assoc_OB_typ2"/>
</dbReference>
<dbReference type="PANTHER" id="PTHR42781">
    <property type="entry name" value="SPERMIDINE/PUTRESCINE IMPORT ATP-BINDING PROTEIN POTA"/>
    <property type="match status" value="1"/>
</dbReference>
<dbReference type="InterPro" id="IPR050093">
    <property type="entry name" value="ABC_SmlMolc_Importer"/>
</dbReference>
<evidence type="ECO:0000313" key="10">
    <source>
        <dbReference type="Proteomes" id="UP000825886"/>
    </source>
</evidence>
<comment type="similarity">
    <text evidence="7">Belongs to the ABC transporter superfamily. Spermidine/putrescine importer (TC 3.A.1.11.1) family.</text>
</comment>
<organism evidence="9 10">
    <name type="scientific">Symbiopectobacterium purcellii</name>
    <dbReference type="NCBI Taxonomy" id="2871826"/>
    <lineage>
        <taxon>Bacteria</taxon>
        <taxon>Pseudomonadati</taxon>
        <taxon>Pseudomonadota</taxon>
        <taxon>Gammaproteobacteria</taxon>
        <taxon>Enterobacterales</taxon>
        <taxon>Enterobacteriaceae</taxon>
    </lineage>
</organism>
<dbReference type="InterPro" id="IPR017871">
    <property type="entry name" value="ABC_transporter-like_CS"/>
</dbReference>
<dbReference type="PROSITE" id="PS00211">
    <property type="entry name" value="ABC_TRANSPORTER_1"/>
    <property type="match status" value="1"/>
</dbReference>
<keyword evidence="2 7" id="KW-1003">Cell membrane</keyword>
<evidence type="ECO:0000313" key="9">
    <source>
        <dbReference type="EMBL" id="QZN97090.1"/>
    </source>
</evidence>
<dbReference type="EC" id="7.6.2.11" evidence="7"/>
<feature type="domain" description="ABC transporter" evidence="8">
    <location>
        <begin position="18"/>
        <end position="248"/>
    </location>
</feature>
<name>A0ABX9APH5_9ENTR</name>
<dbReference type="InterPro" id="IPR003439">
    <property type="entry name" value="ABC_transporter-like_ATP-bd"/>
</dbReference>
<dbReference type="SMART" id="SM00382">
    <property type="entry name" value="AAA"/>
    <property type="match status" value="1"/>
</dbReference>
<comment type="subunit">
    <text evidence="7">The complex is composed of two ATP-binding proteins (PotA), two transmembrane proteins (PotB and PotC) and a solute-binding protein (PotD).</text>
</comment>
<evidence type="ECO:0000256" key="1">
    <source>
        <dbReference type="ARBA" id="ARBA00022448"/>
    </source>
</evidence>
<evidence type="ECO:0000256" key="4">
    <source>
        <dbReference type="ARBA" id="ARBA00022840"/>
    </source>
</evidence>